<evidence type="ECO:0000256" key="2">
    <source>
        <dbReference type="ARBA" id="ARBA00022723"/>
    </source>
</evidence>
<comment type="cofactor">
    <cofactor evidence="1">
        <name>Mg(2+)</name>
        <dbReference type="ChEBI" id="CHEBI:18420"/>
    </cofactor>
</comment>
<dbReference type="GO" id="GO:0034431">
    <property type="term" value="F:bis(5'-adenosyl)-hexaphosphatase activity"/>
    <property type="evidence" value="ECO:0007669"/>
    <property type="project" value="TreeGrafter"/>
</dbReference>
<dbReference type="Gene3D" id="3.90.79.10">
    <property type="entry name" value="Nucleoside Triphosphate Pyrophosphohydrolase"/>
    <property type="match status" value="1"/>
</dbReference>
<dbReference type="Pfam" id="PF00293">
    <property type="entry name" value="NUDIX"/>
    <property type="match status" value="1"/>
</dbReference>
<dbReference type="PANTHER" id="PTHR12629:SF0">
    <property type="entry name" value="DIPHOSPHOINOSITOL-POLYPHOSPHATE DIPHOSPHATASE"/>
    <property type="match status" value="1"/>
</dbReference>
<gene>
    <name evidence="6" type="ORF">RUM4293_01001</name>
</gene>
<dbReference type="EMBL" id="CYPS01000011">
    <property type="protein sequence ID" value="CUH42115.1"/>
    <property type="molecule type" value="Genomic_DNA"/>
</dbReference>
<evidence type="ECO:0000256" key="4">
    <source>
        <dbReference type="ARBA" id="ARBA00022842"/>
    </source>
</evidence>
<dbReference type="InterPro" id="IPR015797">
    <property type="entry name" value="NUDIX_hydrolase-like_dom_sf"/>
</dbReference>
<sequence>MASWLNNIWEEVGKPFFQRPHKVQFAALCVRGTGDDKKVLLITSRGTGRWVIPKGWPIDGMDGAETAKEEAWEEAGVKVKHLGRKAVGHFTYDKILDDGTAQPVRTNVYRIDVKDLAEEFPEVSERERRWFSPKEAAELVQEPELREMLRQM</sequence>
<reference evidence="7" key="1">
    <citation type="submission" date="2015-09" db="EMBL/GenBank/DDBJ databases">
        <authorList>
            <person name="Rodrigo-Torres L."/>
            <person name="Arahal D.R."/>
        </authorList>
    </citation>
    <scope>NUCLEOTIDE SEQUENCE [LARGE SCALE GENOMIC DNA]</scope>
    <source>
        <strain evidence="7">CECT 4293</strain>
    </source>
</reference>
<name>A0A0P1E206_9RHOB</name>
<evidence type="ECO:0000256" key="1">
    <source>
        <dbReference type="ARBA" id="ARBA00001946"/>
    </source>
</evidence>
<dbReference type="RefSeq" id="WP_058272220.1">
    <property type="nucleotide sequence ID" value="NZ_CYPS01000011.1"/>
</dbReference>
<accession>A0A0P1E206</accession>
<evidence type="ECO:0000256" key="3">
    <source>
        <dbReference type="ARBA" id="ARBA00022801"/>
    </source>
</evidence>
<dbReference type="PROSITE" id="PS51462">
    <property type="entry name" value="NUDIX"/>
    <property type="match status" value="1"/>
</dbReference>
<dbReference type="GO" id="GO:1901911">
    <property type="term" value="P:adenosine 5'-(hexahydrogen pentaphosphate) catabolic process"/>
    <property type="evidence" value="ECO:0007669"/>
    <property type="project" value="TreeGrafter"/>
</dbReference>
<dbReference type="GO" id="GO:0000298">
    <property type="term" value="F:endopolyphosphatase activity"/>
    <property type="evidence" value="ECO:0007669"/>
    <property type="project" value="TreeGrafter"/>
</dbReference>
<evidence type="ECO:0000259" key="5">
    <source>
        <dbReference type="PROSITE" id="PS51462"/>
    </source>
</evidence>
<dbReference type="GO" id="GO:0008486">
    <property type="term" value="F:diphosphoinositol-polyphosphate diphosphatase activity"/>
    <property type="evidence" value="ECO:0007669"/>
    <property type="project" value="TreeGrafter"/>
</dbReference>
<feature type="domain" description="Nudix hydrolase" evidence="5">
    <location>
        <begin position="20"/>
        <end position="152"/>
    </location>
</feature>
<dbReference type="InterPro" id="IPR000086">
    <property type="entry name" value="NUDIX_hydrolase_dom"/>
</dbReference>
<dbReference type="GO" id="GO:0071543">
    <property type="term" value="P:diphosphoinositol polyphosphate metabolic process"/>
    <property type="evidence" value="ECO:0007669"/>
    <property type="project" value="TreeGrafter"/>
</dbReference>
<keyword evidence="2" id="KW-0479">Metal-binding</keyword>
<dbReference type="CDD" id="cd04666">
    <property type="entry name" value="NUDIX_DIPP2_like_Nudt4"/>
    <property type="match status" value="1"/>
</dbReference>
<dbReference type="AlphaFoldDB" id="A0A0P1E206"/>
<dbReference type="GO" id="GO:0034432">
    <property type="term" value="F:bis(5'-adenosyl)-pentaphosphatase activity"/>
    <property type="evidence" value="ECO:0007669"/>
    <property type="project" value="TreeGrafter"/>
</dbReference>
<dbReference type="GO" id="GO:1901909">
    <property type="term" value="P:diadenosine hexaphosphate catabolic process"/>
    <property type="evidence" value="ECO:0007669"/>
    <property type="project" value="TreeGrafter"/>
</dbReference>
<evidence type="ECO:0000313" key="7">
    <source>
        <dbReference type="Proteomes" id="UP000050786"/>
    </source>
</evidence>
<organism evidence="6 7">
    <name type="scientific">Ruegeria atlantica</name>
    <dbReference type="NCBI Taxonomy" id="81569"/>
    <lineage>
        <taxon>Bacteria</taxon>
        <taxon>Pseudomonadati</taxon>
        <taxon>Pseudomonadota</taxon>
        <taxon>Alphaproteobacteria</taxon>
        <taxon>Rhodobacterales</taxon>
        <taxon>Roseobacteraceae</taxon>
        <taxon>Ruegeria</taxon>
    </lineage>
</organism>
<dbReference type="InterPro" id="IPR047198">
    <property type="entry name" value="DDP-like_NUDIX"/>
</dbReference>
<dbReference type="PANTHER" id="PTHR12629">
    <property type="entry name" value="DIPHOSPHOINOSITOL POLYPHOSPHATE PHOSPHOHYDROLASE"/>
    <property type="match status" value="1"/>
</dbReference>
<evidence type="ECO:0000313" key="6">
    <source>
        <dbReference type="EMBL" id="CUH42115.1"/>
    </source>
</evidence>
<dbReference type="SUPFAM" id="SSF55811">
    <property type="entry name" value="Nudix"/>
    <property type="match status" value="1"/>
</dbReference>
<dbReference type="GO" id="GO:0046872">
    <property type="term" value="F:metal ion binding"/>
    <property type="evidence" value="ECO:0007669"/>
    <property type="project" value="UniProtKB-KW"/>
</dbReference>
<keyword evidence="4" id="KW-0460">Magnesium</keyword>
<proteinExistence type="predicted"/>
<keyword evidence="3" id="KW-0378">Hydrolase</keyword>
<keyword evidence="7" id="KW-1185">Reference proteome</keyword>
<dbReference type="GO" id="GO:0005737">
    <property type="term" value="C:cytoplasm"/>
    <property type="evidence" value="ECO:0007669"/>
    <property type="project" value="TreeGrafter"/>
</dbReference>
<dbReference type="Proteomes" id="UP000050786">
    <property type="component" value="Unassembled WGS sequence"/>
</dbReference>
<protein>
    <submittedName>
        <fullName evidence="6">NUDIX domain protein</fullName>
    </submittedName>
</protein>
<dbReference type="GO" id="GO:1901907">
    <property type="term" value="P:diadenosine pentaphosphate catabolic process"/>
    <property type="evidence" value="ECO:0007669"/>
    <property type="project" value="TreeGrafter"/>
</dbReference>